<dbReference type="InterPro" id="IPR007569">
    <property type="entry name" value="DUF559"/>
</dbReference>
<organism evidence="2 3">
    <name type="scientific">Candidatus Portnoybacteria bacterium RIFCSPLOWO2_02_FULL_39_11</name>
    <dbReference type="NCBI Taxonomy" id="1802001"/>
    <lineage>
        <taxon>Bacteria</taxon>
        <taxon>Candidatus Portnoyibacteriota</taxon>
    </lineage>
</organism>
<protein>
    <recommendedName>
        <fullName evidence="1">DUF559 domain-containing protein</fullName>
    </recommendedName>
</protein>
<feature type="domain" description="DUF559" evidence="1">
    <location>
        <begin position="14"/>
        <end position="117"/>
    </location>
</feature>
<dbReference type="CDD" id="cd01038">
    <property type="entry name" value="Endonuclease_DUF559"/>
    <property type="match status" value="1"/>
</dbReference>
<dbReference type="SUPFAM" id="SSF52980">
    <property type="entry name" value="Restriction endonuclease-like"/>
    <property type="match status" value="1"/>
</dbReference>
<dbReference type="Gene3D" id="3.40.960.10">
    <property type="entry name" value="VSR Endonuclease"/>
    <property type="match status" value="1"/>
</dbReference>
<gene>
    <name evidence="2" type="ORF">A3B04_01355</name>
</gene>
<evidence type="ECO:0000313" key="2">
    <source>
        <dbReference type="EMBL" id="OGZ41121.1"/>
    </source>
</evidence>
<name>A0A1G2FU97_9BACT</name>
<sequence length="139" mass="16204">MIKAPRNKSDLKSVRSILRANMPLPEVILWQRIRGHKLGLKFRRQYSVENHILDFFAPAIKLGIEIDGDTHFRNKQAEEKDFLRDRFLKEQGIIVLRFTNNEVRCSLDSIIYKIESIIKNAHPLLISPSRVPEGERRSG</sequence>
<proteinExistence type="predicted"/>
<reference evidence="2 3" key="1">
    <citation type="journal article" date="2016" name="Nat. Commun.">
        <title>Thousands of microbial genomes shed light on interconnected biogeochemical processes in an aquifer system.</title>
        <authorList>
            <person name="Anantharaman K."/>
            <person name="Brown C.T."/>
            <person name="Hug L.A."/>
            <person name="Sharon I."/>
            <person name="Castelle C.J."/>
            <person name="Probst A.J."/>
            <person name="Thomas B.C."/>
            <person name="Singh A."/>
            <person name="Wilkins M.J."/>
            <person name="Karaoz U."/>
            <person name="Brodie E.L."/>
            <person name="Williams K.H."/>
            <person name="Hubbard S.S."/>
            <person name="Banfield J.F."/>
        </authorList>
    </citation>
    <scope>NUCLEOTIDE SEQUENCE [LARGE SCALE GENOMIC DNA]</scope>
</reference>
<dbReference type="InterPro" id="IPR011335">
    <property type="entry name" value="Restrct_endonuc-II-like"/>
</dbReference>
<evidence type="ECO:0000259" key="1">
    <source>
        <dbReference type="Pfam" id="PF04480"/>
    </source>
</evidence>
<comment type="caution">
    <text evidence="2">The sequence shown here is derived from an EMBL/GenBank/DDBJ whole genome shotgun (WGS) entry which is preliminary data.</text>
</comment>
<dbReference type="InterPro" id="IPR047216">
    <property type="entry name" value="Endonuclease_DUF559_bact"/>
</dbReference>
<dbReference type="EMBL" id="MHNF01000019">
    <property type="protein sequence ID" value="OGZ41121.1"/>
    <property type="molecule type" value="Genomic_DNA"/>
</dbReference>
<dbReference type="PANTHER" id="PTHR38590:SF1">
    <property type="entry name" value="BLL0828 PROTEIN"/>
    <property type="match status" value="1"/>
</dbReference>
<evidence type="ECO:0000313" key="3">
    <source>
        <dbReference type="Proteomes" id="UP000177126"/>
    </source>
</evidence>
<dbReference type="Pfam" id="PF04480">
    <property type="entry name" value="DUF559"/>
    <property type="match status" value="1"/>
</dbReference>
<dbReference type="AlphaFoldDB" id="A0A1G2FU97"/>
<dbReference type="PANTHER" id="PTHR38590">
    <property type="entry name" value="BLL0828 PROTEIN"/>
    <property type="match status" value="1"/>
</dbReference>
<accession>A0A1G2FU97</accession>
<dbReference type="Proteomes" id="UP000177126">
    <property type="component" value="Unassembled WGS sequence"/>
</dbReference>